<dbReference type="Proteomes" id="UP000672097">
    <property type="component" value="Unassembled WGS sequence"/>
</dbReference>
<dbReference type="PANTHER" id="PTHR32305:SF15">
    <property type="entry name" value="PROTEIN RHSA-RELATED"/>
    <property type="match status" value="1"/>
</dbReference>
<organism evidence="3 4">
    <name type="scientific">Ideonella paludis</name>
    <dbReference type="NCBI Taxonomy" id="1233411"/>
    <lineage>
        <taxon>Bacteria</taxon>
        <taxon>Pseudomonadati</taxon>
        <taxon>Pseudomonadota</taxon>
        <taxon>Betaproteobacteria</taxon>
        <taxon>Burkholderiales</taxon>
        <taxon>Sphaerotilaceae</taxon>
        <taxon>Ideonella</taxon>
    </lineage>
</organism>
<dbReference type="EMBL" id="JAGQDG010000002">
    <property type="protein sequence ID" value="MBQ0935113.1"/>
    <property type="molecule type" value="Genomic_DNA"/>
</dbReference>
<feature type="transmembrane region" description="Helical" evidence="2">
    <location>
        <begin position="956"/>
        <end position="978"/>
    </location>
</feature>
<dbReference type="PANTHER" id="PTHR32305">
    <property type="match status" value="1"/>
</dbReference>
<gene>
    <name evidence="3" type="ORF">KAK11_07235</name>
</gene>
<feature type="transmembrane region" description="Helical" evidence="2">
    <location>
        <begin position="990"/>
        <end position="1010"/>
    </location>
</feature>
<sequence>MGVKTTHGYDAYGNRISSRIENEVGAKNDAQFLPVFSARAASSAFNATPASGSIAASPVGLFATVSSNALNQSDKKVFDPRFGAVVSVEGPNQLTTRWELDDFGRKVKETRADGTFTRVSYCYIAGRAADHASNSSTCPTNVPAAEIPAQALSFTHTQAVAKDGTTTLGPFTRVYADRAGREIRVATQGFDGAGQPAGYSGATVVKDTQYNRWGVKELETAPYYLGKNTSTLNTLSNGLVQAKPAAATPDYGVSLTEVDDLGRPVAIYMADPQGSQASVSFGPVHGTRKASVQRAAHTALKVTQTTDKGHTRVEERNPEGAVIRVTDATGAQLAHQHDAFGNLVATKDALQNVIRTKYDIRGRRVELTDPDTGFWKYTHNALGELVKQESPNQISAGQSTTMSYDLLGRMLTRAEPEYTSTWVYDSCTKGVGKLCSTSTTHGVSRTMAYDSLGRPSSSRTKVSGAVAGGIAQDVATAVGFDANTGRVSWQRFPTGLQVKPSYTTLGFTDKLVLDTALTITPLPDKNGTVAPQRPIAAGQVLWTALQVDALGKVEKQKLHNDISTLIAPEASTGRVLAQQGFAGTATTPTIQNQQYTWDSIGNLVARADAIGDGTSGAVSESFIYQDGLNRLTSYTVAATNIPGTARKVDLQYNALGMLLFKSDVGVYTYGAQGDGQTRPHALKSVTVNGVVRDLGYDANGNLITASSGPYRNLSYTSFNLPDSSTGIAGPGGTPRYTWHYDENHARLKETHASPAGTRTTWYFHPDNQGGLGFEREIAANGLISNRHYLAAGGATIGVFISRGALPTLTAAAPFPAQLPSITGVKLEYWHRDHLGSLVATSDAWGTVTARYAYDPFGKRRMTDGRYDAFGTLIVDWVADRNTGTDRGFTGHEHLDDIGLIHMNGRIFDPTLGIFLQGDPFIQDPTDLQNYNRYGYCLNNPMTCTDPTGYFSLKKFFGSYVVGFALDFFVPGLGTYLSAGYRLRMIARTKIGYQIGSIVISVLSVYCGPNAPACNAIGQMAWSALAGHSAENVLKTGAFAYVSATMNQGIGEAFPGGVGETSRSALTAKSMEVTATSRFLNTVAHAGWGCLEATMRGGACRDGAKAGAVSAAMSNYANMGVSGDDFAARATNTAIHAVTGGVVSVAGGGKFGDGAYSAAAAYLFNELLHEGGGTASERKRRSGYSDGTTKPAEVLFGPKESDDTYGRKVLTSDAAGNLVGIADGSISWDSQLAACSNGCPVVQPGEYEGVVKKSPNFGLSINIEGGQAVPTRDPNPNQGGQSFATHVLIHKGMGLLRTGAEGCLTIAPASYQTFIGQFSYGQKVEVKVSR</sequence>
<evidence type="ECO:0000313" key="3">
    <source>
        <dbReference type="EMBL" id="MBQ0935113.1"/>
    </source>
</evidence>
<dbReference type="InterPro" id="IPR031325">
    <property type="entry name" value="RHS_repeat"/>
</dbReference>
<keyword evidence="2" id="KW-1133">Transmembrane helix</keyword>
<dbReference type="RefSeq" id="WP_210807689.1">
    <property type="nucleotide sequence ID" value="NZ_JAGQDG010000002.1"/>
</dbReference>
<feature type="region of interest" description="Disordered" evidence="1">
    <location>
        <begin position="1173"/>
        <end position="1197"/>
    </location>
</feature>
<keyword evidence="2" id="KW-0472">Membrane</keyword>
<dbReference type="Gene3D" id="2.180.10.10">
    <property type="entry name" value="RHS repeat-associated core"/>
    <property type="match status" value="1"/>
</dbReference>
<accession>A0ABS5DVD9</accession>
<dbReference type="NCBIfam" id="TIGR01643">
    <property type="entry name" value="YD_repeat_2x"/>
    <property type="match status" value="1"/>
</dbReference>
<proteinExistence type="predicted"/>
<dbReference type="InterPro" id="IPR006530">
    <property type="entry name" value="YD"/>
</dbReference>
<keyword evidence="4" id="KW-1185">Reference proteome</keyword>
<dbReference type="Pfam" id="PF05593">
    <property type="entry name" value="RHS_repeat"/>
    <property type="match status" value="1"/>
</dbReference>
<comment type="caution">
    <text evidence="3">The sequence shown here is derived from an EMBL/GenBank/DDBJ whole genome shotgun (WGS) entry which is preliminary data.</text>
</comment>
<reference evidence="3 4" key="1">
    <citation type="submission" date="2021-04" db="EMBL/GenBank/DDBJ databases">
        <title>The genome sequence of type strain Ideonella paludis KCTC 32238.</title>
        <authorList>
            <person name="Liu Y."/>
        </authorList>
    </citation>
    <scope>NUCLEOTIDE SEQUENCE [LARGE SCALE GENOMIC DNA]</scope>
    <source>
        <strain evidence="3 4">KCTC 32238</strain>
    </source>
</reference>
<name>A0ABS5DVD9_9BURK</name>
<evidence type="ECO:0000256" key="2">
    <source>
        <dbReference type="SAM" id="Phobius"/>
    </source>
</evidence>
<evidence type="ECO:0000256" key="1">
    <source>
        <dbReference type="SAM" id="MobiDB-lite"/>
    </source>
</evidence>
<evidence type="ECO:0000313" key="4">
    <source>
        <dbReference type="Proteomes" id="UP000672097"/>
    </source>
</evidence>
<evidence type="ECO:0008006" key="5">
    <source>
        <dbReference type="Google" id="ProtNLM"/>
    </source>
</evidence>
<protein>
    <recommendedName>
        <fullName evidence="5">RHS repeat-associated protein</fullName>
    </recommendedName>
</protein>
<dbReference type="InterPro" id="IPR022385">
    <property type="entry name" value="Rhs_assc_core"/>
</dbReference>
<dbReference type="InterPro" id="IPR050708">
    <property type="entry name" value="T6SS_VgrG/RHS"/>
</dbReference>
<dbReference type="NCBIfam" id="TIGR03696">
    <property type="entry name" value="Rhs_assc_core"/>
    <property type="match status" value="1"/>
</dbReference>
<keyword evidence="2" id="KW-0812">Transmembrane</keyword>